<dbReference type="EMBL" id="CAADJE010000024">
    <property type="protein sequence ID" value="VFS70378.1"/>
    <property type="molecule type" value="Genomic_DNA"/>
</dbReference>
<organism evidence="1 2">
    <name type="scientific">Raoultella planticola</name>
    <name type="common">Klebsiella planticola</name>
    <dbReference type="NCBI Taxonomy" id="575"/>
    <lineage>
        <taxon>Bacteria</taxon>
        <taxon>Pseudomonadati</taxon>
        <taxon>Pseudomonadota</taxon>
        <taxon>Gammaproteobacteria</taxon>
        <taxon>Enterobacterales</taxon>
        <taxon>Enterobacteriaceae</taxon>
        <taxon>Klebsiella/Raoultella group</taxon>
        <taxon>Raoultella</taxon>
    </lineage>
</organism>
<protein>
    <submittedName>
        <fullName evidence="1">Uncharacterized protein</fullName>
    </submittedName>
</protein>
<accession>A0A485BFK4</accession>
<sequence length="31" mass="3604">MLHNGPWQLTSQLIRYQYDPKNPAGSATIRF</sequence>
<dbReference type="Proteomes" id="UP000345637">
    <property type="component" value="Unassembled WGS sequence"/>
</dbReference>
<evidence type="ECO:0000313" key="2">
    <source>
        <dbReference type="Proteomes" id="UP000345637"/>
    </source>
</evidence>
<gene>
    <name evidence="1" type="ORF">NCTC12998_03812</name>
</gene>
<evidence type="ECO:0000313" key="1">
    <source>
        <dbReference type="EMBL" id="VFS70378.1"/>
    </source>
</evidence>
<dbReference type="AlphaFoldDB" id="A0A485BFK4"/>
<proteinExistence type="predicted"/>
<name>A0A485BFK4_RAOPL</name>
<reference evidence="1 2" key="1">
    <citation type="submission" date="2019-03" db="EMBL/GenBank/DDBJ databases">
        <authorList>
            <consortium name="Pathogen Informatics"/>
        </authorList>
    </citation>
    <scope>NUCLEOTIDE SEQUENCE [LARGE SCALE GENOMIC DNA]</scope>
    <source>
        <strain evidence="1 2">NCTC12998</strain>
    </source>
</reference>